<evidence type="ECO:0000313" key="2">
    <source>
        <dbReference type="EMBL" id="GFJ93119.1"/>
    </source>
</evidence>
<evidence type="ECO:0000313" key="3">
    <source>
        <dbReference type="Proteomes" id="UP000482960"/>
    </source>
</evidence>
<reference evidence="2 3" key="1">
    <citation type="submission" date="2020-03" db="EMBL/GenBank/DDBJ databases">
        <title>Whole genome shotgun sequence of Phytohabitans rumicis NBRC 108638.</title>
        <authorList>
            <person name="Komaki H."/>
            <person name="Tamura T."/>
        </authorList>
    </citation>
    <scope>NUCLEOTIDE SEQUENCE [LARGE SCALE GENOMIC DNA]</scope>
    <source>
        <strain evidence="2 3">NBRC 108638</strain>
    </source>
</reference>
<proteinExistence type="predicted"/>
<dbReference type="EMBL" id="BLPG01000001">
    <property type="protein sequence ID" value="GFJ93119.1"/>
    <property type="molecule type" value="Genomic_DNA"/>
</dbReference>
<accession>A0A6V8LET6</accession>
<sequence>MLTVPAVHAKCGETATDPPSGGGAAKDAYECSGGGKEEAGATGAHEQEAARMIKKSPRFLFLGSDVEAVAIGPDSYKDVFSGPADGGAITASGVGGQVWIYLPGRDEPYETSMAWPGPGEHLLEIAPAVLEAVVQADPNQSDNVLRQLRHEVEAYMSAVNDQHDNPPE</sequence>
<reference evidence="2 3" key="2">
    <citation type="submission" date="2020-03" db="EMBL/GenBank/DDBJ databases">
        <authorList>
            <person name="Ichikawa N."/>
            <person name="Kimura A."/>
            <person name="Kitahashi Y."/>
            <person name="Uohara A."/>
        </authorList>
    </citation>
    <scope>NUCLEOTIDE SEQUENCE [LARGE SCALE GENOMIC DNA]</scope>
    <source>
        <strain evidence="2 3">NBRC 108638</strain>
    </source>
</reference>
<keyword evidence="3" id="KW-1185">Reference proteome</keyword>
<protein>
    <submittedName>
        <fullName evidence="2">Uncharacterized protein</fullName>
    </submittedName>
</protein>
<dbReference type="AlphaFoldDB" id="A0A6V8LET6"/>
<dbReference type="Proteomes" id="UP000482960">
    <property type="component" value="Unassembled WGS sequence"/>
</dbReference>
<feature type="region of interest" description="Disordered" evidence="1">
    <location>
        <begin position="1"/>
        <end position="48"/>
    </location>
</feature>
<comment type="caution">
    <text evidence="2">The sequence shown here is derived from an EMBL/GenBank/DDBJ whole genome shotgun (WGS) entry which is preliminary data.</text>
</comment>
<evidence type="ECO:0000256" key="1">
    <source>
        <dbReference type="SAM" id="MobiDB-lite"/>
    </source>
</evidence>
<name>A0A6V8LET6_9ACTN</name>
<feature type="compositionally biased region" description="Basic and acidic residues" evidence="1">
    <location>
        <begin position="35"/>
        <end position="48"/>
    </location>
</feature>
<gene>
    <name evidence="2" type="ORF">Prum_067610</name>
</gene>
<organism evidence="2 3">
    <name type="scientific">Phytohabitans rumicis</name>
    <dbReference type="NCBI Taxonomy" id="1076125"/>
    <lineage>
        <taxon>Bacteria</taxon>
        <taxon>Bacillati</taxon>
        <taxon>Actinomycetota</taxon>
        <taxon>Actinomycetes</taxon>
        <taxon>Micromonosporales</taxon>
        <taxon>Micromonosporaceae</taxon>
    </lineage>
</organism>